<proteinExistence type="predicted"/>
<dbReference type="STRING" id="947166.A0A1D1UUQ1"/>
<organism evidence="2 3">
    <name type="scientific">Ramazzottius varieornatus</name>
    <name type="common">Water bear</name>
    <name type="synonym">Tardigrade</name>
    <dbReference type="NCBI Taxonomy" id="947166"/>
    <lineage>
        <taxon>Eukaryota</taxon>
        <taxon>Metazoa</taxon>
        <taxon>Ecdysozoa</taxon>
        <taxon>Tardigrada</taxon>
        <taxon>Eutardigrada</taxon>
        <taxon>Parachela</taxon>
        <taxon>Hypsibioidea</taxon>
        <taxon>Ramazzottiidae</taxon>
        <taxon>Ramazzottius</taxon>
    </lineage>
</organism>
<evidence type="ECO:0000313" key="2">
    <source>
        <dbReference type="EMBL" id="GAU93406.1"/>
    </source>
</evidence>
<dbReference type="Proteomes" id="UP000186922">
    <property type="component" value="Unassembled WGS sequence"/>
</dbReference>
<keyword evidence="3" id="KW-1185">Reference proteome</keyword>
<dbReference type="AlphaFoldDB" id="A0A1D1UUQ1"/>
<dbReference type="OrthoDB" id="193920at2759"/>
<evidence type="ECO:0000313" key="3">
    <source>
        <dbReference type="Proteomes" id="UP000186922"/>
    </source>
</evidence>
<reference evidence="2 3" key="1">
    <citation type="journal article" date="2016" name="Nat. Commun.">
        <title>Extremotolerant tardigrade genome and improved radiotolerance of human cultured cells by tardigrade-unique protein.</title>
        <authorList>
            <person name="Hashimoto T."/>
            <person name="Horikawa D.D."/>
            <person name="Saito Y."/>
            <person name="Kuwahara H."/>
            <person name="Kozuka-Hata H."/>
            <person name="Shin-I T."/>
            <person name="Minakuchi Y."/>
            <person name="Ohishi K."/>
            <person name="Motoyama A."/>
            <person name="Aizu T."/>
            <person name="Enomoto A."/>
            <person name="Kondo K."/>
            <person name="Tanaka S."/>
            <person name="Hara Y."/>
            <person name="Koshikawa S."/>
            <person name="Sagara H."/>
            <person name="Miura T."/>
            <person name="Yokobori S."/>
            <person name="Miyagawa K."/>
            <person name="Suzuki Y."/>
            <person name="Kubo T."/>
            <person name="Oyama M."/>
            <person name="Kohara Y."/>
            <person name="Fujiyama A."/>
            <person name="Arakawa K."/>
            <person name="Katayama T."/>
            <person name="Toyoda A."/>
            <person name="Kunieda T."/>
        </authorList>
    </citation>
    <scope>NUCLEOTIDE SEQUENCE [LARGE SCALE GENOMIC DNA]</scope>
    <source>
        <strain evidence="2 3">YOKOZUNA-1</strain>
    </source>
</reference>
<feature type="region of interest" description="Disordered" evidence="1">
    <location>
        <begin position="169"/>
        <end position="188"/>
    </location>
</feature>
<dbReference type="EMBL" id="BDGG01000002">
    <property type="protein sequence ID" value="GAU93406.1"/>
    <property type="molecule type" value="Genomic_DNA"/>
</dbReference>
<sequence length="273" mass="30750">MDKSFVDPEREALRAIGLGYNYISLQDQVEKIITEAVQQVLPVETEDECFTPRKPRYSVDTSCTIQFDNAWQRIVTEKRRGKEAVEKATAAAQEAAVLTRLIDLYVATIEAVKAVAESIPDPKPKEVPKRVISEASNYHKRKSVATRTAGRASTVLTANRINRKMNLSNNYYKPGKAKVPPPKPEPRPITEEEFDKVSTLIRGRSKLVDVNKAYDVLYSAFFDEEMEKIKLSELAKRGIGVSGMTEKAKLKVLRQTGRIRISADENFIFPADM</sequence>
<gene>
    <name evidence="2" type="primary">RvY_05354-1</name>
    <name evidence="2" type="synonym">RvY_05354.1</name>
    <name evidence="2" type="ORF">RvY_05354</name>
</gene>
<dbReference type="Pfam" id="PF11362">
    <property type="entry name" value="DUF3161"/>
    <property type="match status" value="1"/>
</dbReference>
<evidence type="ECO:0000256" key="1">
    <source>
        <dbReference type="SAM" id="MobiDB-lite"/>
    </source>
</evidence>
<name>A0A1D1UUQ1_RAMVA</name>
<comment type="caution">
    <text evidence="2">The sequence shown here is derived from an EMBL/GenBank/DDBJ whole genome shotgun (WGS) entry which is preliminary data.</text>
</comment>
<accession>A0A1D1UUQ1</accession>
<protein>
    <submittedName>
        <fullName evidence="2">Uncharacterized protein</fullName>
    </submittedName>
</protein>